<proteinExistence type="predicted"/>
<evidence type="ECO:0000313" key="2">
    <source>
        <dbReference type="Proteomes" id="UP000827261"/>
    </source>
</evidence>
<sequence>MHHIIITYLRNYYAARRINKLFYKHHMINDMAFARASLIR</sequence>
<gene>
    <name evidence="1" type="ORF">CPT_Philippe_001</name>
</gene>
<protein>
    <submittedName>
        <fullName evidence="1">Uncharacterized protein</fullName>
    </submittedName>
</protein>
<evidence type="ECO:0000313" key="1">
    <source>
        <dbReference type="EMBL" id="QYW02200.1"/>
    </source>
</evidence>
<organism evidence="1 2">
    <name type="scientific">Stenotrophomonas phage Philippe</name>
    <dbReference type="NCBI Taxonomy" id="2859655"/>
    <lineage>
        <taxon>Viruses</taxon>
        <taxon>Duplodnaviria</taxon>
        <taxon>Heunggongvirae</taxon>
        <taxon>Uroviricota</taxon>
        <taxon>Caudoviricetes</taxon>
        <taxon>Schitoviridae</taxon>
        <taxon>Philippevirus</taxon>
        <taxon>Philippevirus philippe</taxon>
    </lineage>
</organism>
<name>A0AAE8BI30_9CAUD</name>
<reference evidence="1" key="1">
    <citation type="submission" date="2021-06" db="EMBL/GenBank/DDBJ databases">
        <title>Complete genome sequence of Stenotrophomonas maltophilia phage Philippe.</title>
        <authorList>
            <person name="Vallavanatt I."/>
            <person name="Bartz M."/>
            <person name="Clark J."/>
            <person name="Burrowes B."/>
            <person name="Liu M."/>
            <person name="Gill J."/>
        </authorList>
    </citation>
    <scope>NUCLEOTIDE SEQUENCE</scope>
</reference>
<keyword evidence="2" id="KW-1185">Reference proteome</keyword>
<dbReference type="Proteomes" id="UP000827261">
    <property type="component" value="Segment"/>
</dbReference>
<dbReference type="EMBL" id="MZ326861">
    <property type="protein sequence ID" value="QYW02200.1"/>
    <property type="molecule type" value="Genomic_DNA"/>
</dbReference>
<accession>A0AAE8BI30</accession>